<dbReference type="PANTHER" id="PTHR10434">
    <property type="entry name" value="1-ACYL-SN-GLYCEROL-3-PHOSPHATE ACYLTRANSFERASE"/>
    <property type="match status" value="1"/>
</dbReference>
<dbReference type="SMART" id="SM00563">
    <property type="entry name" value="PlsC"/>
    <property type="match status" value="1"/>
</dbReference>
<evidence type="ECO:0000259" key="3">
    <source>
        <dbReference type="SMART" id="SM00563"/>
    </source>
</evidence>
<dbReference type="PANTHER" id="PTHR10434:SF11">
    <property type="entry name" value="1-ACYL-SN-GLYCEROL-3-PHOSPHATE ACYLTRANSFERASE"/>
    <property type="match status" value="1"/>
</dbReference>
<dbReference type="Pfam" id="PF01553">
    <property type="entry name" value="Acyltransferase"/>
    <property type="match status" value="1"/>
</dbReference>
<keyword evidence="2 4" id="KW-0012">Acyltransferase</keyword>
<dbReference type="SUPFAM" id="SSF69593">
    <property type="entry name" value="Glycerol-3-phosphate (1)-acyltransferase"/>
    <property type="match status" value="1"/>
</dbReference>
<evidence type="ECO:0000313" key="4">
    <source>
        <dbReference type="EMBL" id="SDX28419.1"/>
    </source>
</evidence>
<dbReference type="Proteomes" id="UP000198534">
    <property type="component" value="Unassembled WGS sequence"/>
</dbReference>
<dbReference type="AlphaFoldDB" id="A0A1H3AHV7"/>
<dbReference type="EMBL" id="FNNQ01000013">
    <property type="protein sequence ID" value="SDX28419.1"/>
    <property type="molecule type" value="Genomic_DNA"/>
</dbReference>
<name>A0A1H3AHV7_9BACL</name>
<dbReference type="InterPro" id="IPR002123">
    <property type="entry name" value="Plipid/glycerol_acylTrfase"/>
</dbReference>
<proteinExistence type="predicted"/>
<dbReference type="GO" id="GO:0003841">
    <property type="term" value="F:1-acylglycerol-3-phosphate O-acyltransferase activity"/>
    <property type="evidence" value="ECO:0007669"/>
    <property type="project" value="TreeGrafter"/>
</dbReference>
<reference evidence="4 5" key="1">
    <citation type="submission" date="2016-10" db="EMBL/GenBank/DDBJ databases">
        <authorList>
            <person name="de Groot N.N."/>
        </authorList>
    </citation>
    <scope>NUCLEOTIDE SEQUENCE [LARGE SCALE GENOMIC DNA]</scope>
    <source>
        <strain evidence="4 5">DSM 45610</strain>
    </source>
</reference>
<keyword evidence="5" id="KW-1185">Reference proteome</keyword>
<gene>
    <name evidence="4" type="ORF">SAMN05444487_11368</name>
</gene>
<feature type="domain" description="Phospholipid/glycerol acyltransferase" evidence="3">
    <location>
        <begin position="34"/>
        <end position="146"/>
    </location>
</feature>
<evidence type="ECO:0000313" key="5">
    <source>
        <dbReference type="Proteomes" id="UP000198534"/>
    </source>
</evidence>
<dbReference type="GO" id="GO:0006654">
    <property type="term" value="P:phosphatidic acid biosynthetic process"/>
    <property type="evidence" value="ECO:0007669"/>
    <property type="project" value="TreeGrafter"/>
</dbReference>
<dbReference type="RefSeq" id="WP_091741601.1">
    <property type="nucleotide sequence ID" value="NZ_FNNQ01000013.1"/>
</dbReference>
<accession>A0A1H3AHV7</accession>
<dbReference type="CDD" id="cd07989">
    <property type="entry name" value="LPLAT_AGPAT-like"/>
    <property type="match status" value="1"/>
</dbReference>
<dbReference type="STRING" id="1048340.SAMN05444487_11368"/>
<dbReference type="OrthoDB" id="9803035at2"/>
<evidence type="ECO:0000256" key="2">
    <source>
        <dbReference type="ARBA" id="ARBA00023315"/>
    </source>
</evidence>
<protein>
    <submittedName>
        <fullName evidence="4">1-acyl-sn-glycerol-3-phosphate acyltransferase</fullName>
    </submittedName>
</protein>
<evidence type="ECO:0000256" key="1">
    <source>
        <dbReference type="ARBA" id="ARBA00022679"/>
    </source>
</evidence>
<keyword evidence="1 4" id="KW-0808">Transferase</keyword>
<sequence>MWYSLVKQLVALALRLYHRVEVTGASNIPQTGPIVLVGNHVSYLDPFYIGASFPRQIHFMAKEESFKHPILKRILLSLEAFPIQRGKIDLRSIRKAFVYLKEGQVVGMFPEGGRRDENPMEEIKQGAAYIALKTTAHLLPVYIEGTSQALPRDAKWIRPARIQIRYGEPITVDPSGGRGEQERISGELLEALHRLSKKGSGQRVS</sequence>
<organism evidence="4 5">
    <name type="scientific">Marininema mesophilum</name>
    <dbReference type="NCBI Taxonomy" id="1048340"/>
    <lineage>
        <taxon>Bacteria</taxon>
        <taxon>Bacillati</taxon>
        <taxon>Bacillota</taxon>
        <taxon>Bacilli</taxon>
        <taxon>Bacillales</taxon>
        <taxon>Thermoactinomycetaceae</taxon>
        <taxon>Marininema</taxon>
    </lineage>
</organism>